<feature type="transmembrane region" description="Helical" evidence="1">
    <location>
        <begin position="53"/>
        <end position="75"/>
    </location>
</feature>
<dbReference type="Proteomes" id="UP001305414">
    <property type="component" value="Unassembled WGS sequence"/>
</dbReference>
<evidence type="ECO:0000313" key="3">
    <source>
        <dbReference type="Proteomes" id="UP001305414"/>
    </source>
</evidence>
<organism evidence="2 3">
    <name type="scientific">Xylaria bambusicola</name>
    <dbReference type="NCBI Taxonomy" id="326684"/>
    <lineage>
        <taxon>Eukaryota</taxon>
        <taxon>Fungi</taxon>
        <taxon>Dikarya</taxon>
        <taxon>Ascomycota</taxon>
        <taxon>Pezizomycotina</taxon>
        <taxon>Sordariomycetes</taxon>
        <taxon>Xylariomycetidae</taxon>
        <taxon>Xylariales</taxon>
        <taxon>Xylariaceae</taxon>
        <taxon>Xylaria</taxon>
    </lineage>
</organism>
<keyword evidence="1" id="KW-0472">Membrane</keyword>
<keyword evidence="3" id="KW-1185">Reference proteome</keyword>
<protein>
    <submittedName>
        <fullName evidence="2">Uncharacterized protein</fullName>
    </submittedName>
</protein>
<dbReference type="EMBL" id="JAWHQM010000001">
    <property type="protein sequence ID" value="KAK5624413.1"/>
    <property type="molecule type" value="Genomic_DNA"/>
</dbReference>
<accession>A0AAN7Z282</accession>
<gene>
    <name evidence="2" type="ORF">RRF57_000129</name>
</gene>
<sequence length="103" mass="11489">MFSLQMVTLTFILPSYNKFAAVLVKMKRGRASPETLFVNSIPRVTVLVNVEDFIASVAVLGIAAGAPGLFSAYSLDLRRTAWASYKPPLRRNVSDIDYRVYLM</sequence>
<dbReference type="AlphaFoldDB" id="A0AAN7Z282"/>
<proteinExistence type="predicted"/>
<comment type="caution">
    <text evidence="2">The sequence shown here is derived from an EMBL/GenBank/DDBJ whole genome shotgun (WGS) entry which is preliminary data.</text>
</comment>
<evidence type="ECO:0000313" key="2">
    <source>
        <dbReference type="EMBL" id="KAK5624413.1"/>
    </source>
</evidence>
<keyword evidence="1" id="KW-0812">Transmembrane</keyword>
<evidence type="ECO:0000256" key="1">
    <source>
        <dbReference type="SAM" id="Phobius"/>
    </source>
</evidence>
<name>A0AAN7Z282_9PEZI</name>
<reference evidence="2 3" key="1">
    <citation type="submission" date="2023-10" db="EMBL/GenBank/DDBJ databases">
        <title>Draft genome sequence of Xylaria bambusicola isolate GMP-LS, the root and basal stem rot pathogen of sugarcane in Indonesia.</title>
        <authorList>
            <person name="Selvaraj P."/>
            <person name="Muralishankar V."/>
            <person name="Muruganantham S."/>
            <person name="Sp S."/>
            <person name="Haryani S."/>
            <person name="Lau K.J.X."/>
            <person name="Naqvi N.I."/>
        </authorList>
    </citation>
    <scope>NUCLEOTIDE SEQUENCE [LARGE SCALE GENOMIC DNA]</scope>
    <source>
        <strain evidence="2">GMP-LS</strain>
    </source>
</reference>
<keyword evidence="1" id="KW-1133">Transmembrane helix</keyword>